<evidence type="ECO:0000313" key="1">
    <source>
        <dbReference type="EMBL" id="SFL24821.1"/>
    </source>
</evidence>
<reference evidence="2" key="1">
    <citation type="submission" date="2016-10" db="EMBL/GenBank/DDBJ databases">
        <authorList>
            <person name="Varghese N."/>
            <person name="Submissions S."/>
        </authorList>
    </citation>
    <scope>NUCLEOTIDE SEQUENCE [LARGE SCALE GENOMIC DNA]</scope>
    <source>
        <strain evidence="2">CGMCC 1.7738</strain>
    </source>
</reference>
<evidence type="ECO:0000313" key="2">
    <source>
        <dbReference type="Proteomes" id="UP000199607"/>
    </source>
</evidence>
<gene>
    <name evidence="1" type="ORF">SAMN04487950_3035</name>
</gene>
<keyword evidence="2" id="KW-1185">Reference proteome</keyword>
<dbReference type="Proteomes" id="UP000199607">
    <property type="component" value="Unassembled WGS sequence"/>
</dbReference>
<proteinExistence type="predicted"/>
<protein>
    <recommendedName>
        <fullName evidence="3">CHAT domain-containing protein</fullName>
    </recommendedName>
</protein>
<sequence>MTLRFEQTGERTFRIVDDIEHTHFDVAASSPISLRDASPSRFLFPVDGAVAIDVDEVRLPTLTGAVIRGPDGRSIAQSSNRENLSLPRGKYDVEVMIASMKLYLAVDAPLTVSYSATETHLSFESSTDVTVGARSFHEQPAGTVTTTPDAETMMRAVGTLGSSLQAHSPERSFPTLRGHPPLLELGEEFSVPSGVDTPETGLTLVLPREHRAVFAAAPLAFYLGADVVPGKTARLDGDGWSHSLTGGGAVDIETGLARTLRQVFFFDCVTRTEGYYPVDLHERRTVESTLDTDFDFAALYDRSLSEQVRTYLDVPFDDIASILPQWALTTDIDPTPANVEMLPFVASDLAVVRSSTQPDCETVVSEQEAVTDFFRNTPVSDQDFARGSVATDTPSELRRGVGSAANVVEPDAVETIEHAWVGDGYPLGASKETPLAYRRRLERDAVERTSIDITVVCNDEKMREEDVVADLYGFRDRLQFDIDVHYDLTKDRLERVLRSPTNFLHYIGHVDERGLQCADGFLDVTSLDGDVAVESFLLNACSSYEQGEALIDRGSYGGVVTLTDVGNRTATEFGRTLARLLNRGFTLRSSLSIAQHHLVVGYRYIAMGDGGMSLCQAESGAPTLVELESKPTDGRVTVTVQYFAAPHFGVGSMFIPYAIGNERYQLVTSKRTIRDVSLRALEEFFSLEVVPVRFDGDLYWSDTLSVDQLTDR</sequence>
<dbReference type="RefSeq" id="WP_089870228.1">
    <property type="nucleotide sequence ID" value="NZ_FOTC01000003.1"/>
</dbReference>
<dbReference type="EMBL" id="FOTC01000003">
    <property type="protein sequence ID" value="SFL24821.1"/>
    <property type="molecule type" value="Genomic_DNA"/>
</dbReference>
<organism evidence="1 2">
    <name type="scientific">Halogranum rubrum</name>
    <dbReference type="NCBI Taxonomy" id="553466"/>
    <lineage>
        <taxon>Archaea</taxon>
        <taxon>Methanobacteriati</taxon>
        <taxon>Methanobacteriota</taxon>
        <taxon>Stenosarchaea group</taxon>
        <taxon>Halobacteria</taxon>
        <taxon>Halobacteriales</taxon>
        <taxon>Haloferacaceae</taxon>
    </lineage>
</organism>
<dbReference type="AlphaFoldDB" id="A0A1I4G6S3"/>
<name>A0A1I4G6S3_9EURY</name>
<evidence type="ECO:0008006" key="3">
    <source>
        <dbReference type="Google" id="ProtNLM"/>
    </source>
</evidence>
<accession>A0A1I4G6S3</accession>